<keyword evidence="2" id="KW-0812">Transmembrane</keyword>
<accession>A0AAD8J3L0</accession>
<organism evidence="4 5">
    <name type="scientific">Heracleum sosnowskyi</name>
    <dbReference type="NCBI Taxonomy" id="360622"/>
    <lineage>
        <taxon>Eukaryota</taxon>
        <taxon>Viridiplantae</taxon>
        <taxon>Streptophyta</taxon>
        <taxon>Embryophyta</taxon>
        <taxon>Tracheophyta</taxon>
        <taxon>Spermatophyta</taxon>
        <taxon>Magnoliopsida</taxon>
        <taxon>eudicotyledons</taxon>
        <taxon>Gunneridae</taxon>
        <taxon>Pentapetalae</taxon>
        <taxon>asterids</taxon>
        <taxon>campanulids</taxon>
        <taxon>Apiales</taxon>
        <taxon>Apiaceae</taxon>
        <taxon>Apioideae</taxon>
        <taxon>apioid superclade</taxon>
        <taxon>Tordylieae</taxon>
        <taxon>Tordyliinae</taxon>
        <taxon>Heracleum</taxon>
    </lineage>
</organism>
<dbReference type="PANTHER" id="PTHR48044">
    <property type="entry name" value="GLYCOSYLTRANSFERASE"/>
    <property type="match status" value="1"/>
</dbReference>
<comment type="caution">
    <text evidence="4">The sequence shown here is derived from an EMBL/GenBank/DDBJ whole genome shotgun (WGS) entry which is preliminary data.</text>
</comment>
<dbReference type="SUPFAM" id="SSF53756">
    <property type="entry name" value="UDP-Glycosyltransferase/glycogen phosphorylase"/>
    <property type="match status" value="1"/>
</dbReference>
<comment type="similarity">
    <text evidence="1">Belongs to the UDP-glycosyltransferase family.</text>
</comment>
<reference evidence="4" key="1">
    <citation type="submission" date="2023-02" db="EMBL/GenBank/DDBJ databases">
        <title>Genome of toxic invasive species Heracleum sosnowskyi carries increased number of genes despite the absence of recent whole-genome duplications.</title>
        <authorList>
            <person name="Schelkunov M."/>
            <person name="Shtratnikova V."/>
            <person name="Makarenko M."/>
            <person name="Klepikova A."/>
            <person name="Omelchenko D."/>
            <person name="Novikova G."/>
            <person name="Obukhova E."/>
            <person name="Bogdanov V."/>
            <person name="Penin A."/>
            <person name="Logacheva M."/>
        </authorList>
    </citation>
    <scope>NUCLEOTIDE SEQUENCE</scope>
    <source>
        <strain evidence="4">Hsosn_3</strain>
        <tissue evidence="4">Leaf</tissue>
    </source>
</reference>
<dbReference type="GO" id="GO:0008194">
    <property type="term" value="F:UDP-glycosyltransferase activity"/>
    <property type="evidence" value="ECO:0007669"/>
    <property type="project" value="UniProtKB-ARBA"/>
</dbReference>
<dbReference type="Pfam" id="PF26168">
    <property type="entry name" value="Glyco_transf_N"/>
    <property type="match status" value="1"/>
</dbReference>
<feature type="domain" description="Glycosyltransferase N-terminal" evidence="3">
    <location>
        <begin position="3"/>
        <end position="99"/>
    </location>
</feature>
<evidence type="ECO:0000313" key="4">
    <source>
        <dbReference type="EMBL" id="KAK1396636.1"/>
    </source>
</evidence>
<dbReference type="PANTHER" id="PTHR48044:SF29">
    <property type="entry name" value="GLYCOSYLTRANSFERASE"/>
    <property type="match status" value="1"/>
</dbReference>
<reference evidence="4" key="2">
    <citation type="submission" date="2023-05" db="EMBL/GenBank/DDBJ databases">
        <authorList>
            <person name="Schelkunov M.I."/>
        </authorList>
    </citation>
    <scope>NUCLEOTIDE SEQUENCE</scope>
    <source>
        <strain evidence="4">Hsosn_3</strain>
        <tissue evidence="4">Leaf</tissue>
    </source>
</reference>
<dbReference type="GO" id="GO:1901135">
    <property type="term" value="P:carbohydrate derivative metabolic process"/>
    <property type="evidence" value="ECO:0007669"/>
    <property type="project" value="UniProtKB-ARBA"/>
</dbReference>
<keyword evidence="2" id="KW-0472">Membrane</keyword>
<dbReference type="EMBL" id="JAUIZM010000002">
    <property type="protein sequence ID" value="KAK1396636.1"/>
    <property type="molecule type" value="Genomic_DNA"/>
</dbReference>
<gene>
    <name evidence="4" type="ORF">POM88_006499</name>
</gene>
<evidence type="ECO:0000259" key="3">
    <source>
        <dbReference type="Pfam" id="PF26168"/>
    </source>
</evidence>
<keyword evidence="2" id="KW-1133">Transmembrane helix</keyword>
<protein>
    <submittedName>
        <fullName evidence="4">Flavanone 7-o-glucoside 2''-o-beta-l-rhamnosyltransferase</fullName>
    </submittedName>
</protein>
<proteinExistence type="inferred from homology"/>
<sequence length="169" mass="19016">MKIVMLPFLAYGHISPFLELAKQLTKRSFNIYICSTPVNLASIKNRVHENDNIQLVELHLSSSPELPPHYHSTKGLPSNLYPILEQTLEKADPVFVNILKDINPDLQEYQRSTTAIPIDSDNSFFVPVAPLRLILHMFVLILMQLGLVLSGSLVGILSGIVEYLHLNVF</sequence>
<dbReference type="AlphaFoldDB" id="A0AAD8J3L0"/>
<dbReference type="Proteomes" id="UP001237642">
    <property type="component" value="Unassembled WGS sequence"/>
</dbReference>
<dbReference type="Gene3D" id="3.40.50.2000">
    <property type="entry name" value="Glycogen Phosphorylase B"/>
    <property type="match status" value="1"/>
</dbReference>
<feature type="transmembrane region" description="Helical" evidence="2">
    <location>
        <begin position="133"/>
        <end position="161"/>
    </location>
</feature>
<evidence type="ECO:0000256" key="1">
    <source>
        <dbReference type="ARBA" id="ARBA00009995"/>
    </source>
</evidence>
<evidence type="ECO:0000256" key="2">
    <source>
        <dbReference type="SAM" id="Phobius"/>
    </source>
</evidence>
<name>A0AAD8J3L0_9APIA</name>
<dbReference type="InterPro" id="IPR058980">
    <property type="entry name" value="Glyco_transf_N"/>
</dbReference>
<evidence type="ECO:0000313" key="5">
    <source>
        <dbReference type="Proteomes" id="UP001237642"/>
    </source>
</evidence>
<keyword evidence="5" id="KW-1185">Reference proteome</keyword>